<feature type="region of interest" description="Disordered" evidence="1">
    <location>
        <begin position="40"/>
        <end position="67"/>
    </location>
</feature>
<evidence type="ECO:0000259" key="2">
    <source>
        <dbReference type="PROSITE" id="PS50800"/>
    </source>
</evidence>
<organism evidence="3 4">
    <name type="scientific">Coemansia thaxteri</name>
    <dbReference type="NCBI Taxonomy" id="2663907"/>
    <lineage>
        <taxon>Eukaryota</taxon>
        <taxon>Fungi</taxon>
        <taxon>Fungi incertae sedis</taxon>
        <taxon>Zoopagomycota</taxon>
        <taxon>Kickxellomycotina</taxon>
        <taxon>Kickxellomycetes</taxon>
        <taxon>Kickxellales</taxon>
        <taxon>Kickxellaceae</taxon>
        <taxon>Coemansia</taxon>
    </lineage>
</organism>
<dbReference type="AlphaFoldDB" id="A0A9W8BEK9"/>
<name>A0A9W8BEK9_9FUNG</name>
<gene>
    <name evidence="3" type="ORF">H4R26_005697</name>
</gene>
<proteinExistence type="predicted"/>
<dbReference type="PROSITE" id="PS50800">
    <property type="entry name" value="SAP"/>
    <property type="match status" value="1"/>
</dbReference>
<feature type="compositionally biased region" description="Polar residues" evidence="1">
    <location>
        <begin position="87"/>
        <end position="104"/>
    </location>
</feature>
<evidence type="ECO:0000313" key="3">
    <source>
        <dbReference type="EMBL" id="KAJ1997794.1"/>
    </source>
</evidence>
<feature type="region of interest" description="Disordered" evidence="1">
    <location>
        <begin position="137"/>
        <end position="166"/>
    </location>
</feature>
<dbReference type="EMBL" id="JANBQF010001196">
    <property type="protein sequence ID" value="KAJ1997794.1"/>
    <property type="molecule type" value="Genomic_DNA"/>
</dbReference>
<feature type="domain" description="SAP" evidence="2">
    <location>
        <begin position="7"/>
        <end position="41"/>
    </location>
</feature>
<dbReference type="PANTHER" id="PTHR47031:SF3">
    <property type="entry name" value="SAP DOMAIN-CONTAINING PROTEIN"/>
    <property type="match status" value="1"/>
</dbReference>
<dbReference type="SUPFAM" id="SSF68906">
    <property type="entry name" value="SAP domain"/>
    <property type="match status" value="1"/>
</dbReference>
<dbReference type="OrthoDB" id="445357at2759"/>
<dbReference type="InterPro" id="IPR036361">
    <property type="entry name" value="SAP_dom_sf"/>
</dbReference>
<feature type="region of interest" description="Disordered" evidence="1">
    <location>
        <begin position="81"/>
        <end position="104"/>
    </location>
</feature>
<feature type="compositionally biased region" description="Low complexity" evidence="1">
    <location>
        <begin position="40"/>
        <end position="53"/>
    </location>
</feature>
<dbReference type="SMART" id="SM00513">
    <property type="entry name" value="SAP"/>
    <property type="match status" value="1"/>
</dbReference>
<dbReference type="Gene3D" id="1.10.720.30">
    <property type="entry name" value="SAP domain"/>
    <property type="match status" value="1"/>
</dbReference>
<feature type="compositionally biased region" description="Basic and acidic residues" evidence="1">
    <location>
        <begin position="137"/>
        <end position="157"/>
    </location>
</feature>
<reference evidence="3" key="1">
    <citation type="submission" date="2022-07" db="EMBL/GenBank/DDBJ databases">
        <title>Phylogenomic reconstructions and comparative analyses of Kickxellomycotina fungi.</title>
        <authorList>
            <person name="Reynolds N.K."/>
            <person name="Stajich J.E."/>
            <person name="Barry K."/>
            <person name="Grigoriev I.V."/>
            <person name="Crous P."/>
            <person name="Smith M.E."/>
        </authorList>
    </citation>
    <scope>NUCLEOTIDE SEQUENCE</scope>
    <source>
        <strain evidence="3">IMI 214461</strain>
    </source>
</reference>
<evidence type="ECO:0000256" key="1">
    <source>
        <dbReference type="SAM" id="MobiDB-lite"/>
    </source>
</evidence>
<keyword evidence="4" id="KW-1185">Reference proteome</keyword>
<dbReference type="InterPro" id="IPR003034">
    <property type="entry name" value="SAP_dom"/>
</dbReference>
<dbReference type="PANTHER" id="PTHR47031">
    <property type="entry name" value="SAP DNA-BINDING DOMAIN-CONTAINING PROTEIN"/>
    <property type="match status" value="1"/>
</dbReference>
<evidence type="ECO:0000313" key="4">
    <source>
        <dbReference type="Proteomes" id="UP001150907"/>
    </source>
</evidence>
<feature type="non-terminal residue" evidence="3">
    <location>
        <position position="187"/>
    </location>
</feature>
<sequence length="187" mass="19850">MSAALVPNSLKVADLRKELAARNLPTTGLKKDLVERLENALAAPSTHSSASTPVQVSNGTGEGEGEDHIDLMPAEEAADLDIDLAEPSTTNGGLSGKDSATNPVVSDTIADSIEMADADETHGEEDAALDAKRKRAAEEHIGHAHDNPHMDLDEKDSLAAQSATSDSLYIKNLERPLTVYRLKEMLS</sequence>
<protein>
    <recommendedName>
        <fullName evidence="2">SAP domain-containing protein</fullName>
    </recommendedName>
</protein>
<dbReference type="Pfam" id="PF02037">
    <property type="entry name" value="SAP"/>
    <property type="match status" value="1"/>
</dbReference>
<dbReference type="Proteomes" id="UP001150907">
    <property type="component" value="Unassembled WGS sequence"/>
</dbReference>
<accession>A0A9W8BEK9</accession>
<comment type="caution">
    <text evidence="3">The sequence shown here is derived from an EMBL/GenBank/DDBJ whole genome shotgun (WGS) entry which is preliminary data.</text>
</comment>